<organism evidence="4 5">
    <name type="scientific">Microbacterium invictum</name>
    <dbReference type="NCBI Taxonomy" id="515415"/>
    <lineage>
        <taxon>Bacteria</taxon>
        <taxon>Bacillati</taxon>
        <taxon>Actinomycetota</taxon>
        <taxon>Actinomycetes</taxon>
        <taxon>Micrococcales</taxon>
        <taxon>Microbacteriaceae</taxon>
        <taxon>Microbacterium</taxon>
    </lineage>
</organism>
<proteinExistence type="inferred from homology"/>
<dbReference type="SMART" id="SM00507">
    <property type="entry name" value="HNHc"/>
    <property type="match status" value="1"/>
</dbReference>
<feature type="domain" description="HNH nuclease" evidence="3">
    <location>
        <begin position="386"/>
        <end position="438"/>
    </location>
</feature>
<dbReference type="AlphaFoldDB" id="A0AA40SKY4"/>
<dbReference type="InterPro" id="IPR003615">
    <property type="entry name" value="HNH_nuc"/>
</dbReference>
<dbReference type="EMBL" id="JACIFH010000001">
    <property type="protein sequence ID" value="MBB4138221.1"/>
    <property type="molecule type" value="Genomic_DNA"/>
</dbReference>
<dbReference type="Gene3D" id="1.10.30.50">
    <property type="match status" value="1"/>
</dbReference>
<dbReference type="Pfam" id="PF02720">
    <property type="entry name" value="DUF222"/>
    <property type="match status" value="1"/>
</dbReference>
<dbReference type="InterPro" id="IPR003870">
    <property type="entry name" value="DUF222"/>
</dbReference>
<dbReference type="Pfam" id="PF01844">
    <property type="entry name" value="HNH"/>
    <property type="match status" value="1"/>
</dbReference>
<feature type="compositionally biased region" description="Low complexity" evidence="2">
    <location>
        <begin position="120"/>
        <end position="129"/>
    </location>
</feature>
<gene>
    <name evidence="4" type="ORF">BKA10_000015</name>
</gene>
<accession>A0AA40SKY4</accession>
<dbReference type="RefSeq" id="WP_183497805.1">
    <property type="nucleotide sequence ID" value="NZ_BAABCO010000003.1"/>
</dbReference>
<dbReference type="InterPro" id="IPR002711">
    <property type="entry name" value="HNH"/>
</dbReference>
<feature type="region of interest" description="Disordered" evidence="2">
    <location>
        <begin position="88"/>
        <end position="129"/>
    </location>
</feature>
<name>A0AA40SKY4_9MICO</name>
<evidence type="ECO:0000256" key="2">
    <source>
        <dbReference type="SAM" id="MobiDB-lite"/>
    </source>
</evidence>
<protein>
    <recommendedName>
        <fullName evidence="3">HNH nuclease domain-containing protein</fullName>
    </recommendedName>
</protein>
<dbReference type="GO" id="GO:0004519">
    <property type="term" value="F:endonuclease activity"/>
    <property type="evidence" value="ECO:0007669"/>
    <property type="project" value="InterPro"/>
</dbReference>
<keyword evidence="5" id="KW-1185">Reference proteome</keyword>
<evidence type="ECO:0000259" key="3">
    <source>
        <dbReference type="SMART" id="SM00507"/>
    </source>
</evidence>
<dbReference type="GO" id="GO:0008270">
    <property type="term" value="F:zinc ion binding"/>
    <property type="evidence" value="ECO:0007669"/>
    <property type="project" value="InterPro"/>
</dbReference>
<sequence>MLDLSDRSVVEIARDLAAIANDVARLQALVAGVAAHRSQRKDGQNGLSATEGHASPASLIQDITGGSKADVLRQVRVGKALLEGAIEVREGQPGAGPESVPGGSESGAGGEGEGEGEGTSGEAAVPAAAPRATWKTVLRDAHLGRRLTAEQHDVIRRGLGEPFDDSEDTAQVWVVAAASLVDDAVNLTVEDLAVHARAVRDAIDPVGAEQRYARRFENRSFRTWIDGEGQHRGSFAFDDEDGAWMDAITAAGLRPRRGGPRFMTDEERARAAELAHDPRSNDQLAYDLVMSVLRAGAVADATDVFGVRQPGVRIITVKDPAGGDDAGPRDAYGRLLTAGFTEDRGHPLPGSVIDRNICMHGTTEVTVDGCGNPLDAGREHRLFQPKQRLALAARDGGCMWLGCDMPGSYCEAHHIDPVAEGGRTDIDRGILLCKYHHLLLHNRGWRITRDGKRAFILQPPPDIGGPPVTLVSKAPWKWAWDRPPPPSKPNWRAA</sequence>
<dbReference type="GO" id="GO:0003676">
    <property type="term" value="F:nucleic acid binding"/>
    <property type="evidence" value="ECO:0007669"/>
    <property type="project" value="InterPro"/>
</dbReference>
<reference evidence="4 5" key="1">
    <citation type="submission" date="2020-08" db="EMBL/GenBank/DDBJ databases">
        <title>Sequencing the genomes of 1000 actinobacteria strains.</title>
        <authorList>
            <person name="Klenk H.-P."/>
        </authorList>
    </citation>
    <scope>NUCLEOTIDE SEQUENCE [LARGE SCALE GENOMIC DNA]</scope>
    <source>
        <strain evidence="4 5">DSM 19600</strain>
    </source>
</reference>
<dbReference type="CDD" id="cd00085">
    <property type="entry name" value="HNHc"/>
    <property type="match status" value="1"/>
</dbReference>
<evidence type="ECO:0000313" key="4">
    <source>
        <dbReference type="EMBL" id="MBB4138221.1"/>
    </source>
</evidence>
<evidence type="ECO:0000256" key="1">
    <source>
        <dbReference type="ARBA" id="ARBA00023450"/>
    </source>
</evidence>
<comment type="caution">
    <text evidence="4">The sequence shown here is derived from an EMBL/GenBank/DDBJ whole genome shotgun (WGS) entry which is preliminary data.</text>
</comment>
<dbReference type="Proteomes" id="UP000549113">
    <property type="component" value="Unassembled WGS sequence"/>
</dbReference>
<comment type="similarity">
    <text evidence="1">Belongs to the Rv1128c/1148c/1588c/1702c/1945/3466 family.</text>
</comment>
<evidence type="ECO:0000313" key="5">
    <source>
        <dbReference type="Proteomes" id="UP000549113"/>
    </source>
</evidence>